<protein>
    <submittedName>
        <fullName evidence="1">Uncharacterized protein</fullName>
    </submittedName>
</protein>
<dbReference type="EMBL" id="KQ085916">
    <property type="protein sequence ID" value="KLO16440.1"/>
    <property type="molecule type" value="Genomic_DNA"/>
</dbReference>
<sequence length="501" mass="56718">MHPSGEVDDMLLSKVPQDRDDDLGSLDLSPLWFIVSSIAIGEQKTRSRGAIWIVNLNVVVRAQRVGWRKLRRPRVRRRSVVLTSYNHHIRVSGQSKALCKLGKRFRDGVAGDGGGEAQQLLYTSKGTATSVLVLIGLLLAFGSFNSKRRISRRERERQEVVVGGQFGLFTRARRDSRDYQEAAIIRLEEWAYRNFKNFIDTSSNPTNIFVASSAAHADVPAAQRGKGDLVEGFNLPQDFQLIQEVHRTMSVWMLGDGWPRLCGGRITNFADAQIFGDSRRVLRKRETIAPTPCYVLWVCDNSMLWYAWSTIYLSQNIQYKVIHGLLGFAHEPLNSFSTRYSKTYGPTPKTPVSISELQNASISTSDNCVPYGKHVKSSTYRARAMRLADRTCRERQSTFVHYRASVRDQDWSSTLTFVDDRLFLPRPKARSVELNGELRSVGDNTKPLRRWKCSLTMCVPPQHILAFTGAESTIIRFPTRRGGEADYGELPAPWSNVSLRN</sequence>
<accession>A0A0H2RWQ8</accession>
<organism evidence="1 2">
    <name type="scientific">Schizopora paradoxa</name>
    <dbReference type="NCBI Taxonomy" id="27342"/>
    <lineage>
        <taxon>Eukaryota</taxon>
        <taxon>Fungi</taxon>
        <taxon>Dikarya</taxon>
        <taxon>Basidiomycota</taxon>
        <taxon>Agaricomycotina</taxon>
        <taxon>Agaricomycetes</taxon>
        <taxon>Hymenochaetales</taxon>
        <taxon>Schizoporaceae</taxon>
        <taxon>Schizopora</taxon>
    </lineage>
</organism>
<evidence type="ECO:0000313" key="2">
    <source>
        <dbReference type="Proteomes" id="UP000053477"/>
    </source>
</evidence>
<evidence type="ECO:0000313" key="1">
    <source>
        <dbReference type="EMBL" id="KLO16440.1"/>
    </source>
</evidence>
<dbReference type="InParanoid" id="A0A0H2RWQ8"/>
<keyword evidence="2" id="KW-1185">Reference proteome</keyword>
<reference evidence="1 2" key="1">
    <citation type="submission" date="2015-04" db="EMBL/GenBank/DDBJ databases">
        <title>Complete genome sequence of Schizopora paradoxa KUC8140, a cosmopolitan wood degrader in East Asia.</title>
        <authorList>
            <consortium name="DOE Joint Genome Institute"/>
            <person name="Min B."/>
            <person name="Park H."/>
            <person name="Jang Y."/>
            <person name="Kim J.-J."/>
            <person name="Kim K.H."/>
            <person name="Pangilinan J."/>
            <person name="Lipzen A."/>
            <person name="Riley R."/>
            <person name="Grigoriev I.V."/>
            <person name="Spatafora J.W."/>
            <person name="Choi I.-G."/>
        </authorList>
    </citation>
    <scope>NUCLEOTIDE SEQUENCE [LARGE SCALE GENOMIC DNA]</scope>
    <source>
        <strain evidence="1 2">KUC8140</strain>
    </source>
</reference>
<name>A0A0H2RWQ8_9AGAM</name>
<gene>
    <name evidence="1" type="ORF">SCHPADRAFT_887786</name>
</gene>
<dbReference type="AlphaFoldDB" id="A0A0H2RWQ8"/>
<dbReference type="Proteomes" id="UP000053477">
    <property type="component" value="Unassembled WGS sequence"/>
</dbReference>
<proteinExistence type="predicted"/>